<evidence type="ECO:0000256" key="4">
    <source>
        <dbReference type="ARBA" id="ARBA00023235"/>
    </source>
</evidence>
<dbReference type="SUPFAM" id="SSF55174">
    <property type="entry name" value="Alpha-L RNA-binding motif"/>
    <property type="match status" value="1"/>
</dbReference>
<dbReference type="SUPFAM" id="SSF55120">
    <property type="entry name" value="Pseudouridine synthase"/>
    <property type="match status" value="1"/>
</dbReference>
<evidence type="ECO:0000256" key="6">
    <source>
        <dbReference type="RuleBase" id="RU003887"/>
    </source>
</evidence>
<evidence type="ECO:0000256" key="3">
    <source>
        <dbReference type="ARBA" id="ARBA00022884"/>
    </source>
</evidence>
<accession>A0ABQ5V8T6</accession>
<dbReference type="InterPro" id="IPR006145">
    <property type="entry name" value="PsdUridine_synth_RsuA/RluA"/>
</dbReference>
<dbReference type="PROSITE" id="PS50889">
    <property type="entry name" value="S4"/>
    <property type="match status" value="1"/>
</dbReference>
<feature type="domain" description="RNA-binding S4" evidence="8">
    <location>
        <begin position="9"/>
        <end position="72"/>
    </location>
</feature>
<dbReference type="Gene3D" id="3.10.290.10">
    <property type="entry name" value="RNA-binding S4 domain"/>
    <property type="match status" value="1"/>
</dbReference>
<feature type="compositionally biased region" description="Basic and acidic residues" evidence="7">
    <location>
        <begin position="268"/>
        <end position="284"/>
    </location>
</feature>
<evidence type="ECO:0000259" key="8">
    <source>
        <dbReference type="SMART" id="SM00363"/>
    </source>
</evidence>
<dbReference type="InterPro" id="IPR050343">
    <property type="entry name" value="RsuA_PseudoU_synthase"/>
</dbReference>
<comment type="similarity">
    <text evidence="2 6">Belongs to the pseudouridine synthase RsuA family.</text>
</comment>
<evidence type="ECO:0000256" key="1">
    <source>
        <dbReference type="ARBA" id="ARBA00000073"/>
    </source>
</evidence>
<feature type="compositionally biased region" description="Low complexity" evidence="7">
    <location>
        <begin position="307"/>
        <end position="327"/>
    </location>
</feature>
<dbReference type="PROSITE" id="PS01149">
    <property type="entry name" value="PSI_RSU"/>
    <property type="match status" value="1"/>
</dbReference>
<dbReference type="InterPro" id="IPR018496">
    <property type="entry name" value="PsdUridine_synth_RsuA/RluB_CS"/>
</dbReference>
<evidence type="ECO:0000256" key="2">
    <source>
        <dbReference type="ARBA" id="ARBA00008348"/>
    </source>
</evidence>
<dbReference type="Pfam" id="PF00849">
    <property type="entry name" value="PseudoU_synth_2"/>
    <property type="match status" value="1"/>
</dbReference>
<dbReference type="InterPro" id="IPR036986">
    <property type="entry name" value="S4_RNA-bd_sf"/>
</dbReference>
<keyword evidence="3 5" id="KW-0694">RNA-binding</keyword>
<dbReference type="PANTHER" id="PTHR47683">
    <property type="entry name" value="PSEUDOURIDINE SYNTHASE FAMILY PROTEIN-RELATED"/>
    <property type="match status" value="1"/>
</dbReference>
<reference evidence="9" key="2">
    <citation type="submission" date="2023-01" db="EMBL/GenBank/DDBJ databases">
        <title>Draft genome sequence of Algimonas ampicilliniresistens strain NBRC 108219.</title>
        <authorList>
            <person name="Sun Q."/>
            <person name="Mori K."/>
        </authorList>
    </citation>
    <scope>NUCLEOTIDE SEQUENCE</scope>
    <source>
        <strain evidence="9">NBRC 108219</strain>
    </source>
</reference>
<dbReference type="InterPro" id="IPR002942">
    <property type="entry name" value="S4_RNA-bd"/>
</dbReference>
<dbReference type="Proteomes" id="UP001161391">
    <property type="component" value="Unassembled WGS sequence"/>
</dbReference>
<dbReference type="SMART" id="SM00363">
    <property type="entry name" value="S4"/>
    <property type="match status" value="1"/>
</dbReference>
<evidence type="ECO:0000256" key="5">
    <source>
        <dbReference type="PROSITE-ProRule" id="PRU00182"/>
    </source>
</evidence>
<dbReference type="PANTHER" id="PTHR47683:SF3">
    <property type="entry name" value="RIBOSOMAL LARGE SUBUNIT PSEUDOURIDINE SYNTHASE B"/>
    <property type="match status" value="1"/>
</dbReference>
<proteinExistence type="inferred from homology"/>
<comment type="catalytic activity">
    <reaction evidence="1">
        <text>a uridine in RNA = a pseudouridine in RNA</text>
        <dbReference type="Rhea" id="RHEA:48348"/>
        <dbReference type="Rhea" id="RHEA-COMP:12068"/>
        <dbReference type="Rhea" id="RHEA-COMP:12069"/>
        <dbReference type="ChEBI" id="CHEBI:65314"/>
        <dbReference type="ChEBI" id="CHEBI:65315"/>
    </reaction>
</comment>
<sequence length="327" mass="36814">MVKPEDSSERIAKRLARAGVASRREAERMIEAGRVSVNGKRLTTPAFTVTAKDRIEVDDQPLAPKEPARLWRYHKPPGLVTSHKDERGRKTVFDVLPEEMPRVISVGRLDLTSEGLLLLTNDGELARQLELPSTGFSRRYRARAYGKTTQEKLDTLMAGIEIDGHKTGPIEATLESERGDNVWVQVVIREGKNREVRRALETLDLRVNRLIRTSYGPFQLLTLQRGAVEEVKRKTIRDQLGHLIEIPLEQDRHKRRPPKRGTHASAKARKDVKPGDNKGPKVKDTAAQNAKRPPPKKGAARQGKPHPSSNRSSSNRPNANRPKPTRR</sequence>
<dbReference type="InterPro" id="IPR042092">
    <property type="entry name" value="PsdUridine_s_RsuA/RluB/E/F_cat"/>
</dbReference>
<keyword evidence="4 6" id="KW-0413">Isomerase</keyword>
<dbReference type="InterPro" id="IPR000748">
    <property type="entry name" value="PsdUridine_synth_RsuA/RluB/E/F"/>
</dbReference>
<dbReference type="CDD" id="cd00165">
    <property type="entry name" value="S4"/>
    <property type="match status" value="1"/>
</dbReference>
<dbReference type="RefSeq" id="WP_284387333.1">
    <property type="nucleotide sequence ID" value="NZ_BSNK01000001.1"/>
</dbReference>
<keyword evidence="10" id="KW-1185">Reference proteome</keyword>
<evidence type="ECO:0000313" key="9">
    <source>
        <dbReference type="EMBL" id="GLQ22702.1"/>
    </source>
</evidence>
<organism evidence="9 10">
    <name type="scientific">Algimonas ampicilliniresistens</name>
    <dbReference type="NCBI Taxonomy" id="1298735"/>
    <lineage>
        <taxon>Bacteria</taxon>
        <taxon>Pseudomonadati</taxon>
        <taxon>Pseudomonadota</taxon>
        <taxon>Alphaproteobacteria</taxon>
        <taxon>Maricaulales</taxon>
        <taxon>Robiginitomaculaceae</taxon>
        <taxon>Algimonas</taxon>
    </lineage>
</organism>
<dbReference type="Gene3D" id="3.30.70.580">
    <property type="entry name" value="Pseudouridine synthase I, catalytic domain, N-terminal subdomain"/>
    <property type="match status" value="1"/>
</dbReference>
<dbReference type="EC" id="5.4.99.-" evidence="6"/>
<dbReference type="Gene3D" id="3.30.70.1560">
    <property type="entry name" value="Alpha-L RNA-binding motif"/>
    <property type="match status" value="1"/>
</dbReference>
<dbReference type="Pfam" id="PF01479">
    <property type="entry name" value="S4"/>
    <property type="match status" value="1"/>
</dbReference>
<feature type="region of interest" description="Disordered" evidence="7">
    <location>
        <begin position="247"/>
        <end position="327"/>
    </location>
</feature>
<name>A0ABQ5V8T6_9PROT</name>
<reference evidence="9" key="1">
    <citation type="journal article" date="2014" name="Int. J. Syst. Evol. Microbiol.">
        <title>Complete genome of a new Firmicutes species belonging to the dominant human colonic microbiota ('Ruminococcus bicirculans') reveals two chromosomes and a selective capacity to utilize plant glucans.</title>
        <authorList>
            <consortium name="NISC Comparative Sequencing Program"/>
            <person name="Wegmann U."/>
            <person name="Louis P."/>
            <person name="Goesmann A."/>
            <person name="Henrissat B."/>
            <person name="Duncan S.H."/>
            <person name="Flint H.J."/>
        </authorList>
    </citation>
    <scope>NUCLEOTIDE SEQUENCE</scope>
    <source>
        <strain evidence="9">NBRC 108219</strain>
    </source>
</reference>
<evidence type="ECO:0000313" key="10">
    <source>
        <dbReference type="Proteomes" id="UP001161391"/>
    </source>
</evidence>
<gene>
    <name evidence="9" type="ORF">GCM10007853_05760</name>
</gene>
<protein>
    <recommendedName>
        <fullName evidence="6">Pseudouridine synthase</fullName>
        <ecNumber evidence="6">5.4.99.-</ecNumber>
    </recommendedName>
</protein>
<dbReference type="NCBIfam" id="TIGR00093">
    <property type="entry name" value="pseudouridine synthase"/>
    <property type="match status" value="1"/>
</dbReference>
<evidence type="ECO:0000256" key="7">
    <source>
        <dbReference type="SAM" id="MobiDB-lite"/>
    </source>
</evidence>
<feature type="compositionally biased region" description="Basic residues" evidence="7">
    <location>
        <begin position="253"/>
        <end position="262"/>
    </location>
</feature>
<dbReference type="EMBL" id="BSNK01000001">
    <property type="protein sequence ID" value="GLQ22702.1"/>
    <property type="molecule type" value="Genomic_DNA"/>
</dbReference>
<comment type="caution">
    <text evidence="9">The sequence shown here is derived from an EMBL/GenBank/DDBJ whole genome shotgun (WGS) entry which is preliminary data.</text>
</comment>
<dbReference type="InterPro" id="IPR020094">
    <property type="entry name" value="TruA/RsuA/RluB/E/F_N"/>
</dbReference>
<dbReference type="InterPro" id="IPR020103">
    <property type="entry name" value="PsdUridine_synth_cat_dom_sf"/>
</dbReference>